<evidence type="ECO:0000256" key="1">
    <source>
        <dbReference type="ARBA" id="ARBA00022679"/>
    </source>
</evidence>
<gene>
    <name evidence="4" type="ORF">DY240_19600</name>
</gene>
<dbReference type="InterPro" id="IPR000182">
    <property type="entry name" value="GNAT_dom"/>
</dbReference>
<dbReference type="Pfam" id="PF00583">
    <property type="entry name" value="Acetyltransf_1"/>
    <property type="match status" value="1"/>
</dbReference>
<keyword evidence="1 4" id="KW-0808">Transferase</keyword>
<dbReference type="EMBL" id="QUAL01000181">
    <property type="protein sequence ID" value="RIQ19551.1"/>
    <property type="molecule type" value="Genomic_DNA"/>
</dbReference>
<evidence type="ECO:0000313" key="4">
    <source>
        <dbReference type="EMBL" id="RIQ19551.1"/>
    </source>
</evidence>
<dbReference type="PANTHER" id="PTHR43877:SF2">
    <property type="entry name" value="AMINOALKYLPHOSPHONATE N-ACETYLTRANSFERASE-RELATED"/>
    <property type="match status" value="1"/>
</dbReference>
<keyword evidence="5" id="KW-1185">Reference proteome</keyword>
<dbReference type="GO" id="GO:0016747">
    <property type="term" value="F:acyltransferase activity, transferring groups other than amino-acyl groups"/>
    <property type="evidence" value="ECO:0007669"/>
    <property type="project" value="InterPro"/>
</dbReference>
<protein>
    <submittedName>
        <fullName evidence="4">GNAT family N-acetyltransferase</fullName>
    </submittedName>
</protein>
<dbReference type="InterPro" id="IPR016890">
    <property type="entry name" value="UCP028520"/>
</dbReference>
<feature type="domain" description="N-acetyltransferase" evidence="3">
    <location>
        <begin position="20"/>
        <end position="177"/>
    </location>
</feature>
<evidence type="ECO:0000259" key="3">
    <source>
        <dbReference type="PROSITE" id="PS51186"/>
    </source>
</evidence>
<reference evidence="4 5" key="1">
    <citation type="submission" date="2018-09" db="EMBL/GenBank/DDBJ databases">
        <title>Isolation, diversity and antifungal activity of actinobacteria from wheat.</title>
        <authorList>
            <person name="Han C."/>
        </authorList>
    </citation>
    <scope>NUCLEOTIDE SEQUENCE [LARGE SCALE GENOMIC DNA]</scope>
    <source>
        <strain evidence="4 5">NEAU-YY265</strain>
    </source>
</reference>
<dbReference type="OrthoDB" id="6182349at2"/>
<dbReference type="Proteomes" id="UP000284057">
    <property type="component" value="Unassembled WGS sequence"/>
</dbReference>
<name>A0A418KMF7_9ACTN</name>
<dbReference type="PROSITE" id="PS51186">
    <property type="entry name" value="GNAT"/>
    <property type="match status" value="1"/>
</dbReference>
<accession>A0A418KMF7</accession>
<comment type="caution">
    <text evidence="4">The sequence shown here is derived from an EMBL/GenBank/DDBJ whole genome shotgun (WGS) entry which is preliminary data.</text>
</comment>
<keyword evidence="2" id="KW-0012">Acyltransferase</keyword>
<dbReference type="PIRSF" id="PIRSF028520">
    <property type="entry name" value="UCP028520"/>
    <property type="match status" value="1"/>
</dbReference>
<dbReference type="PANTHER" id="PTHR43877">
    <property type="entry name" value="AMINOALKYLPHOSPHONATE N-ACETYLTRANSFERASE-RELATED-RELATED"/>
    <property type="match status" value="1"/>
</dbReference>
<dbReference type="Gene3D" id="3.40.630.30">
    <property type="match status" value="1"/>
</dbReference>
<proteinExistence type="predicted"/>
<organism evidence="4 5">
    <name type="scientific">Jiangella rhizosphaerae</name>
    <dbReference type="NCBI Taxonomy" id="2293569"/>
    <lineage>
        <taxon>Bacteria</taxon>
        <taxon>Bacillati</taxon>
        <taxon>Actinomycetota</taxon>
        <taxon>Actinomycetes</taxon>
        <taxon>Jiangellales</taxon>
        <taxon>Jiangellaceae</taxon>
        <taxon>Jiangella</taxon>
    </lineage>
</organism>
<dbReference type="SUPFAM" id="SSF55729">
    <property type="entry name" value="Acyl-CoA N-acyltransferases (Nat)"/>
    <property type="match status" value="1"/>
</dbReference>
<sequence>MTGPTRRRRDVFPYARGVPHTFRAPAEADEAVLLQLNNDHALELSELTAEEFRELLKVAWRVRVTDDLTAMVIAFDQDTVRSSQNFDWFKARHPRFAYIDRVVVAPAARGRGLARALYEDVIAAARAEGQTLLCAEVNLDPPNPASDALHTSMGFAPVGSAELAGKGKSVRYYTRPL</sequence>
<dbReference type="InterPro" id="IPR050832">
    <property type="entry name" value="Bact_Acetyltransf"/>
</dbReference>
<dbReference type="CDD" id="cd04301">
    <property type="entry name" value="NAT_SF"/>
    <property type="match status" value="1"/>
</dbReference>
<dbReference type="AlphaFoldDB" id="A0A418KMF7"/>
<evidence type="ECO:0000313" key="5">
    <source>
        <dbReference type="Proteomes" id="UP000284057"/>
    </source>
</evidence>
<evidence type="ECO:0000256" key="2">
    <source>
        <dbReference type="ARBA" id="ARBA00023315"/>
    </source>
</evidence>
<dbReference type="InterPro" id="IPR016181">
    <property type="entry name" value="Acyl_CoA_acyltransferase"/>
</dbReference>